<dbReference type="EMBL" id="RBIL01000001">
    <property type="protein sequence ID" value="RKQ90866.1"/>
    <property type="molecule type" value="Genomic_DNA"/>
</dbReference>
<protein>
    <submittedName>
        <fullName evidence="2">Uncharacterized protein</fullName>
    </submittedName>
</protein>
<organism evidence="2 3">
    <name type="scientific">Solirubrobacter pauli</name>
    <dbReference type="NCBI Taxonomy" id="166793"/>
    <lineage>
        <taxon>Bacteria</taxon>
        <taxon>Bacillati</taxon>
        <taxon>Actinomycetota</taxon>
        <taxon>Thermoleophilia</taxon>
        <taxon>Solirubrobacterales</taxon>
        <taxon>Solirubrobacteraceae</taxon>
        <taxon>Solirubrobacter</taxon>
    </lineage>
</organism>
<accession>A0A660L904</accession>
<feature type="chain" id="PRO_5024809089" evidence="1">
    <location>
        <begin position="18"/>
        <end position="264"/>
    </location>
</feature>
<dbReference type="AlphaFoldDB" id="A0A660L904"/>
<keyword evidence="1" id="KW-0732">Signal</keyword>
<dbReference type="Proteomes" id="UP000278962">
    <property type="component" value="Unassembled WGS sequence"/>
</dbReference>
<feature type="signal peptide" evidence="1">
    <location>
        <begin position="1"/>
        <end position="17"/>
    </location>
</feature>
<keyword evidence="3" id="KW-1185">Reference proteome</keyword>
<reference evidence="2 3" key="1">
    <citation type="submission" date="2018-10" db="EMBL/GenBank/DDBJ databases">
        <title>Genomic Encyclopedia of Archaeal and Bacterial Type Strains, Phase II (KMG-II): from individual species to whole genera.</title>
        <authorList>
            <person name="Goeker M."/>
        </authorList>
    </citation>
    <scope>NUCLEOTIDE SEQUENCE [LARGE SCALE GENOMIC DNA]</scope>
    <source>
        <strain evidence="2 3">DSM 14954</strain>
    </source>
</reference>
<evidence type="ECO:0000313" key="3">
    <source>
        <dbReference type="Proteomes" id="UP000278962"/>
    </source>
</evidence>
<evidence type="ECO:0000256" key="1">
    <source>
        <dbReference type="SAM" id="SignalP"/>
    </source>
</evidence>
<evidence type="ECO:0000313" key="2">
    <source>
        <dbReference type="EMBL" id="RKQ90866.1"/>
    </source>
</evidence>
<name>A0A660L904_9ACTN</name>
<proteinExistence type="predicted"/>
<comment type="caution">
    <text evidence="2">The sequence shown here is derived from an EMBL/GenBank/DDBJ whole genome shotgun (WGS) entry which is preliminary data.</text>
</comment>
<sequence>MPLALTLCVGTAATAQAGPLAVAPVQVSVGASVTVTLEQFPPAAFVDVYARPSGGGNCCGMQVADDVATDAVGRATVTFSWPESFEACAGKDNCRRRPWEVGQLADVDASVVGRTLTANAATTRVVAPGTPAPDLTLAQRFRPVLAFDSSEVWRPLEIDRFLARETPRLCGIGCHPAPSSAYLVALGLGARARLDLAGEQTDADSYRSPIAECRVNGLLDCDGGPDTAMYVHDVVHEGYRYLDYWWFLLQPRALHQALLRRARG</sequence>
<gene>
    <name evidence="2" type="ORF">C8N24_0681</name>
</gene>
<dbReference type="RefSeq" id="WP_147447605.1">
    <property type="nucleotide sequence ID" value="NZ_RBIL01000001.1"/>
</dbReference>